<comment type="caution">
    <text evidence="2">The sequence shown here is derived from an EMBL/GenBank/DDBJ whole genome shotgun (WGS) entry which is preliminary data.</text>
</comment>
<name>A0A7X5TUZ8_9MICO</name>
<keyword evidence="3" id="KW-1185">Reference proteome</keyword>
<dbReference type="EMBL" id="JAAMOX010000003">
    <property type="protein sequence ID" value="NIH55028.1"/>
    <property type="molecule type" value="Genomic_DNA"/>
</dbReference>
<dbReference type="AlphaFoldDB" id="A0A7X5TUZ8"/>
<feature type="region of interest" description="Disordered" evidence="1">
    <location>
        <begin position="1"/>
        <end position="79"/>
    </location>
</feature>
<proteinExistence type="predicted"/>
<sequence length="79" mass="8685">MLEQQDSDDGVERPVSNQGARPRTRVSRRVTRPAPEGVDPTPQNADEIVKAAEDQEQAWGEGAVGNDADLKRNKPPHWG</sequence>
<dbReference type="RefSeq" id="WP_167151763.1">
    <property type="nucleotide sequence ID" value="NZ_JAAMOX010000003.1"/>
</dbReference>
<accession>A0A7X5TUZ8</accession>
<evidence type="ECO:0000313" key="3">
    <source>
        <dbReference type="Proteomes" id="UP000541033"/>
    </source>
</evidence>
<gene>
    <name evidence="2" type="ORF">FHX76_002943</name>
</gene>
<dbReference type="Proteomes" id="UP000541033">
    <property type="component" value="Unassembled WGS sequence"/>
</dbReference>
<organism evidence="2 3">
    <name type="scientific">Lysinibacter cavernae</name>
    <dbReference type="NCBI Taxonomy" id="1640652"/>
    <lineage>
        <taxon>Bacteria</taxon>
        <taxon>Bacillati</taxon>
        <taxon>Actinomycetota</taxon>
        <taxon>Actinomycetes</taxon>
        <taxon>Micrococcales</taxon>
        <taxon>Microbacteriaceae</taxon>
        <taxon>Lysinibacter</taxon>
    </lineage>
</organism>
<evidence type="ECO:0000256" key="1">
    <source>
        <dbReference type="SAM" id="MobiDB-lite"/>
    </source>
</evidence>
<protein>
    <submittedName>
        <fullName evidence="2">Uncharacterized protein</fullName>
    </submittedName>
</protein>
<reference evidence="2 3" key="1">
    <citation type="submission" date="2020-02" db="EMBL/GenBank/DDBJ databases">
        <title>Sequencing the genomes of 1000 actinobacteria strains.</title>
        <authorList>
            <person name="Klenk H.-P."/>
        </authorList>
    </citation>
    <scope>NUCLEOTIDE SEQUENCE [LARGE SCALE GENOMIC DNA]</scope>
    <source>
        <strain evidence="2 3">DSM 27960</strain>
    </source>
</reference>
<evidence type="ECO:0000313" key="2">
    <source>
        <dbReference type="EMBL" id="NIH55028.1"/>
    </source>
</evidence>
<feature type="compositionally biased region" description="Basic residues" evidence="1">
    <location>
        <begin position="22"/>
        <end position="31"/>
    </location>
</feature>